<dbReference type="InterPro" id="IPR036249">
    <property type="entry name" value="Thioredoxin-like_sf"/>
</dbReference>
<evidence type="ECO:0000259" key="1">
    <source>
        <dbReference type="Pfam" id="PF01323"/>
    </source>
</evidence>
<dbReference type="PANTHER" id="PTHR13887">
    <property type="entry name" value="GLUTATHIONE S-TRANSFERASE KAPPA"/>
    <property type="match status" value="1"/>
</dbReference>
<sequence>MKVQIFSDVGCPWCYIGWRRFTTALEQFPHRDQLDIQFGSFQLDPSLPEHDHRSESEYLSQVKGIPAKQVAQMLAHVTAQAKEEGLDYDFDSLVVANSWTAHRLIQRAKAVSADAAIQVEERLFNAHFERGESIADVAVLTRIGVESGLTEEQVQEALNDAQWEDAIRADLAQARAYGVTGVPFFVLDERYGLSGAQPPATFLQALTQAYQEHTQRSPLKPIVTDAADDADAALQGQACGPNGCD</sequence>
<accession>A0ABY8H868</accession>
<dbReference type="Gene3D" id="3.40.30.10">
    <property type="entry name" value="Glutaredoxin"/>
    <property type="match status" value="1"/>
</dbReference>
<evidence type="ECO:0000313" key="2">
    <source>
        <dbReference type="EMBL" id="WFP17111.1"/>
    </source>
</evidence>
<name>A0ABY8H868_9MICC</name>
<gene>
    <name evidence="2" type="ORF">P8192_03010</name>
</gene>
<dbReference type="InterPro" id="IPR001853">
    <property type="entry name" value="DSBA-like_thioredoxin_dom"/>
</dbReference>
<protein>
    <submittedName>
        <fullName evidence="2">DsbA family oxidoreductase</fullName>
    </submittedName>
</protein>
<organism evidence="2 3">
    <name type="scientific">Citricoccus muralis</name>
    <dbReference type="NCBI Taxonomy" id="169134"/>
    <lineage>
        <taxon>Bacteria</taxon>
        <taxon>Bacillati</taxon>
        <taxon>Actinomycetota</taxon>
        <taxon>Actinomycetes</taxon>
        <taxon>Micrococcales</taxon>
        <taxon>Micrococcaceae</taxon>
        <taxon>Citricoccus</taxon>
    </lineage>
</organism>
<reference evidence="2 3" key="1">
    <citation type="submission" date="2023-04" db="EMBL/GenBank/DDBJ databases">
        <title>Funneling lignin-derived compounds into biodiesel using alkali-halophilic Citricoccus sp. P2.</title>
        <authorList>
            <person name="Luo C.-B."/>
        </authorList>
    </citation>
    <scope>NUCLEOTIDE SEQUENCE [LARGE SCALE GENOMIC DNA]</scope>
    <source>
        <strain evidence="2 3">P2</strain>
    </source>
</reference>
<dbReference type="Pfam" id="PF01323">
    <property type="entry name" value="DSBA"/>
    <property type="match status" value="1"/>
</dbReference>
<dbReference type="EMBL" id="CP121252">
    <property type="protein sequence ID" value="WFP17111.1"/>
    <property type="molecule type" value="Genomic_DNA"/>
</dbReference>
<evidence type="ECO:0000313" key="3">
    <source>
        <dbReference type="Proteomes" id="UP001219037"/>
    </source>
</evidence>
<dbReference type="Proteomes" id="UP001219037">
    <property type="component" value="Chromosome"/>
</dbReference>
<dbReference type="RefSeq" id="WP_278158398.1">
    <property type="nucleotide sequence ID" value="NZ_CP121252.1"/>
</dbReference>
<keyword evidence="3" id="KW-1185">Reference proteome</keyword>
<feature type="domain" description="DSBA-like thioredoxin" evidence="1">
    <location>
        <begin position="3"/>
        <end position="206"/>
    </location>
</feature>
<proteinExistence type="predicted"/>
<dbReference type="SUPFAM" id="SSF52833">
    <property type="entry name" value="Thioredoxin-like"/>
    <property type="match status" value="1"/>
</dbReference>
<dbReference type="CDD" id="cd03024">
    <property type="entry name" value="DsbA_FrnE"/>
    <property type="match status" value="1"/>
</dbReference>
<dbReference type="PANTHER" id="PTHR13887:SF41">
    <property type="entry name" value="THIOREDOXIN SUPERFAMILY PROTEIN"/>
    <property type="match status" value="1"/>
</dbReference>